<sequence length="1117" mass="120917">MERTIEIESEELGLFGLTNLEIDWTPFLAADLEYLIIKSPQLTDLTWRIRIHHDQPNRYFDFGGLGAMLRQGKKLKRVDIRLDVQAEPSVSWAMSQIRWGPGGSAETGQTWGVTERIGSLKALRHLEELSIPLCALFGWEPPEDVGDVQWEDCLPASLRMLHLSQDLSDMKSYLWSNCWPTVRMCRALCAARLLGIAVEAPQRASTPASPADLPPSAKMSSATDTPAAPARPHPHPTMPNALADIRYNTMNHSDASTPSDDESASPHDFPPEDAQSLVGVSIGQAQTHFTSPTTPAAEKAAAMDDLMDGPFGDTSQYGLEGTSEIGLVDSPDSSTPTQPGTHALASPKDSPPLPATPRLETSPKRMPSPWRSGPKVFQRSDDIRQSLRESFAGHRRRASSGSQTDGLKKRLTFNMPKSPNLLNFSFPGWSSNSNDTASGVTKPRAQTLMAPSSPRPDADSTSKNASGSNERLLRRSASDESLVLYRTLSRASSLGDDSRFEHVSEQVNSRLKAIKDSWQDANFKLPGMPSMPTMPTINISSSLTDLTRGRSGSLKGSSTSSSRKPTPSPLNLSRATVESAKKSPRFSGTTGMTPASAAQHPFFTKAVQDLTGDVVILGGYRGSILRSAEPPHRQLWVPIKVGLNLRKVDLEVGLNPEDDETMEERVIPGGMLTHVGPVDIARRLFKRLRASDNARNGELRVHEYSYDWRLSPHLLSRKLIQYLEKLSCNQSDTPKDRRGAIVIAHSLGGLITRHAINQRPDLFSGVVYAGTPNTCVNILGPLRNGDDVLLSSRVLTAQVNFTIRTSFALLPLDGKCFFNKHTKEEYPIDFFDPQVWIDNALSPVVATPLPPLKDSYASGITGIMSSMASVLPNLPSIGRKGSISRSNGNNAVQSEKEKAKDDKAKATSAARSANAEAKAEGGATHSGMAPQMGGHRPSNSNDWGSNSQNSNPATAVTLPRDAAIAYLTRTLAEVKRFKEELAFQPAHGDANVYPPAAVIYGKSIPTVYGARVAGREHICRTDCYDELAFASGDGVVLARAAQVPAGYSVVRGGVVSSDRGHVTLLGDLEAMGRCLGAVVAGRKAGVGMGVEHRARSKEGEVVRRSREKEKEAANGRA</sequence>
<keyword evidence="3" id="KW-1185">Reference proteome</keyword>
<feature type="region of interest" description="Disordered" evidence="1">
    <location>
        <begin position="527"/>
        <end position="595"/>
    </location>
</feature>
<evidence type="ECO:0000256" key="1">
    <source>
        <dbReference type="SAM" id="MobiDB-lite"/>
    </source>
</evidence>
<feature type="region of interest" description="Disordered" evidence="1">
    <location>
        <begin position="426"/>
        <end position="474"/>
    </location>
</feature>
<feature type="compositionally biased region" description="Low complexity" evidence="1">
    <location>
        <begin position="549"/>
        <end position="565"/>
    </location>
</feature>
<feature type="compositionally biased region" description="Polar residues" evidence="1">
    <location>
        <begin position="248"/>
        <end position="258"/>
    </location>
</feature>
<feature type="compositionally biased region" description="Basic and acidic residues" evidence="1">
    <location>
        <begin position="894"/>
        <end position="905"/>
    </location>
</feature>
<accession>A0ABR3TE46</accession>
<evidence type="ECO:0000313" key="2">
    <source>
        <dbReference type="EMBL" id="KAL1637787.1"/>
    </source>
</evidence>
<feature type="compositionally biased region" description="Polar residues" evidence="1">
    <location>
        <begin position="331"/>
        <end position="340"/>
    </location>
</feature>
<feature type="region of interest" description="Disordered" evidence="1">
    <location>
        <begin position="879"/>
        <end position="955"/>
    </location>
</feature>
<dbReference type="Proteomes" id="UP001521116">
    <property type="component" value="Unassembled WGS sequence"/>
</dbReference>
<dbReference type="InterPro" id="IPR029058">
    <property type="entry name" value="AB_hydrolase_fold"/>
</dbReference>
<feature type="region of interest" description="Disordered" evidence="1">
    <location>
        <begin position="311"/>
        <end position="414"/>
    </location>
</feature>
<dbReference type="Gene3D" id="3.40.50.1820">
    <property type="entry name" value="alpha/beta hydrolase"/>
    <property type="match status" value="1"/>
</dbReference>
<feature type="compositionally biased region" description="Polar residues" evidence="1">
    <location>
        <begin position="459"/>
        <end position="469"/>
    </location>
</feature>
<evidence type="ECO:0000313" key="3">
    <source>
        <dbReference type="Proteomes" id="UP001521116"/>
    </source>
</evidence>
<feature type="compositionally biased region" description="Polar residues" evidence="1">
    <location>
        <begin position="533"/>
        <end position="545"/>
    </location>
</feature>
<feature type="region of interest" description="Disordered" evidence="1">
    <location>
        <begin position="1096"/>
        <end position="1117"/>
    </location>
</feature>
<dbReference type="PANTHER" id="PTHR11440">
    <property type="entry name" value="LECITHIN-CHOLESTEROL ACYLTRANSFERASE-RELATED"/>
    <property type="match status" value="1"/>
</dbReference>
<protein>
    <submittedName>
        <fullName evidence="2">Uncharacterized protein</fullName>
    </submittedName>
</protein>
<comment type="caution">
    <text evidence="2">The sequence shown here is derived from an EMBL/GenBank/DDBJ whole genome shotgun (WGS) entry which is preliminary data.</text>
</comment>
<reference evidence="2 3" key="1">
    <citation type="submission" date="2024-02" db="EMBL/GenBank/DDBJ databases">
        <title>De novo assembly and annotation of 12 fungi associated with fruit tree decline syndrome in Ontario, Canada.</title>
        <authorList>
            <person name="Sulman M."/>
            <person name="Ellouze W."/>
            <person name="Ilyukhin E."/>
        </authorList>
    </citation>
    <scope>NUCLEOTIDE SEQUENCE [LARGE SCALE GENOMIC DNA]</scope>
    <source>
        <strain evidence="2 3">M1-105</strain>
    </source>
</reference>
<feature type="compositionally biased region" description="Low complexity" evidence="1">
    <location>
        <begin position="906"/>
        <end position="916"/>
    </location>
</feature>
<dbReference type="SUPFAM" id="SSF53474">
    <property type="entry name" value="alpha/beta-Hydrolases"/>
    <property type="match status" value="1"/>
</dbReference>
<dbReference type="EMBL" id="JAJVDC020000002">
    <property type="protein sequence ID" value="KAL1637787.1"/>
    <property type="molecule type" value="Genomic_DNA"/>
</dbReference>
<feature type="compositionally biased region" description="Polar residues" evidence="1">
    <location>
        <begin position="426"/>
        <end position="439"/>
    </location>
</feature>
<feature type="compositionally biased region" description="Polar residues" evidence="1">
    <location>
        <begin position="937"/>
        <end position="954"/>
    </location>
</feature>
<feature type="compositionally biased region" description="Basic and acidic residues" evidence="1">
    <location>
        <begin position="378"/>
        <end position="387"/>
    </location>
</feature>
<gene>
    <name evidence="2" type="ORF">SLS56_000342</name>
</gene>
<name>A0ABR3TE46_9PEZI</name>
<organism evidence="2 3">
    <name type="scientific">Neofusicoccum ribis</name>
    <dbReference type="NCBI Taxonomy" id="45134"/>
    <lineage>
        <taxon>Eukaryota</taxon>
        <taxon>Fungi</taxon>
        <taxon>Dikarya</taxon>
        <taxon>Ascomycota</taxon>
        <taxon>Pezizomycotina</taxon>
        <taxon>Dothideomycetes</taxon>
        <taxon>Dothideomycetes incertae sedis</taxon>
        <taxon>Botryosphaeriales</taxon>
        <taxon>Botryosphaeriaceae</taxon>
        <taxon>Neofusicoccum</taxon>
    </lineage>
</organism>
<proteinExistence type="predicted"/>
<feature type="region of interest" description="Disordered" evidence="1">
    <location>
        <begin position="201"/>
        <end position="274"/>
    </location>
</feature>
<feature type="compositionally biased region" description="Polar residues" evidence="1">
    <location>
        <begin position="883"/>
        <end position="893"/>
    </location>
</feature>